<comment type="subcellular location">
    <subcellularLocation>
        <location evidence="1">Nucleus</location>
    </subcellularLocation>
</comment>
<keyword evidence="8" id="KW-1185">Reference proteome</keyword>
<dbReference type="InterPro" id="IPR036864">
    <property type="entry name" value="Zn2-C6_fun-type_DNA-bd_sf"/>
</dbReference>
<dbReference type="SUPFAM" id="SSF57701">
    <property type="entry name" value="Zn2/Cys6 DNA-binding domain"/>
    <property type="match status" value="1"/>
</dbReference>
<evidence type="ECO:0000313" key="7">
    <source>
        <dbReference type="EMBL" id="KAF7319168.1"/>
    </source>
</evidence>
<dbReference type="PROSITE" id="PS50048">
    <property type="entry name" value="ZN2_CY6_FUNGAL_2"/>
    <property type="match status" value="1"/>
</dbReference>
<proteinExistence type="predicted"/>
<dbReference type="CDD" id="cd12148">
    <property type="entry name" value="fungal_TF_MHR"/>
    <property type="match status" value="1"/>
</dbReference>
<dbReference type="GO" id="GO:0008270">
    <property type="term" value="F:zinc ion binding"/>
    <property type="evidence" value="ECO:0007669"/>
    <property type="project" value="InterPro"/>
</dbReference>
<keyword evidence="5" id="KW-0539">Nucleus</keyword>
<evidence type="ECO:0000259" key="6">
    <source>
        <dbReference type="PROSITE" id="PS50048"/>
    </source>
</evidence>
<feature type="domain" description="Zn(2)-C6 fungal-type" evidence="6">
    <location>
        <begin position="16"/>
        <end position="50"/>
    </location>
</feature>
<dbReference type="Pfam" id="PF00172">
    <property type="entry name" value="Zn_clus"/>
    <property type="match status" value="1"/>
</dbReference>
<dbReference type="InterPro" id="IPR050815">
    <property type="entry name" value="TF_fung"/>
</dbReference>
<dbReference type="PANTHER" id="PTHR47338:SF29">
    <property type="entry name" value="ZN(2)-C6 FUNGAL-TYPE DOMAIN-CONTAINING PROTEIN"/>
    <property type="match status" value="1"/>
</dbReference>
<evidence type="ECO:0000256" key="4">
    <source>
        <dbReference type="ARBA" id="ARBA00023163"/>
    </source>
</evidence>
<evidence type="ECO:0000256" key="3">
    <source>
        <dbReference type="ARBA" id="ARBA00023015"/>
    </source>
</evidence>
<dbReference type="Proteomes" id="UP000613580">
    <property type="component" value="Unassembled WGS sequence"/>
</dbReference>
<gene>
    <name evidence="7" type="ORF">HMN09_00253300</name>
</gene>
<comment type="caution">
    <text evidence="7">The sequence shown here is derived from an EMBL/GenBank/DDBJ whole genome shotgun (WGS) entry which is preliminary data.</text>
</comment>
<dbReference type="OrthoDB" id="2309723at2759"/>
<evidence type="ECO:0000256" key="2">
    <source>
        <dbReference type="ARBA" id="ARBA00022723"/>
    </source>
</evidence>
<evidence type="ECO:0000313" key="8">
    <source>
        <dbReference type="Proteomes" id="UP000613580"/>
    </source>
</evidence>
<dbReference type="EMBL" id="JACAZE010000003">
    <property type="protein sequence ID" value="KAF7319168.1"/>
    <property type="molecule type" value="Genomic_DNA"/>
</dbReference>
<name>A0A8H6TI49_MYCCL</name>
<organism evidence="7 8">
    <name type="scientific">Mycena chlorophos</name>
    <name type="common">Agaric fungus</name>
    <name type="synonym">Agaricus chlorophos</name>
    <dbReference type="NCBI Taxonomy" id="658473"/>
    <lineage>
        <taxon>Eukaryota</taxon>
        <taxon>Fungi</taxon>
        <taxon>Dikarya</taxon>
        <taxon>Basidiomycota</taxon>
        <taxon>Agaricomycotina</taxon>
        <taxon>Agaricomycetes</taxon>
        <taxon>Agaricomycetidae</taxon>
        <taxon>Agaricales</taxon>
        <taxon>Marasmiineae</taxon>
        <taxon>Mycenaceae</taxon>
        <taxon>Mycena</taxon>
    </lineage>
</organism>
<evidence type="ECO:0000256" key="5">
    <source>
        <dbReference type="ARBA" id="ARBA00023242"/>
    </source>
</evidence>
<dbReference type="InterPro" id="IPR001138">
    <property type="entry name" value="Zn2Cys6_DnaBD"/>
</dbReference>
<dbReference type="GO" id="GO:0000981">
    <property type="term" value="F:DNA-binding transcription factor activity, RNA polymerase II-specific"/>
    <property type="evidence" value="ECO:0007669"/>
    <property type="project" value="InterPro"/>
</dbReference>
<keyword evidence="3" id="KW-0805">Transcription regulation</keyword>
<dbReference type="AlphaFoldDB" id="A0A8H6TI49"/>
<dbReference type="Gene3D" id="4.10.240.10">
    <property type="entry name" value="Zn(2)-C6 fungal-type DNA-binding domain"/>
    <property type="match status" value="1"/>
</dbReference>
<dbReference type="PANTHER" id="PTHR47338">
    <property type="entry name" value="ZN(II)2CYS6 TRANSCRIPTION FACTOR (EUROFUNG)-RELATED"/>
    <property type="match status" value="1"/>
</dbReference>
<accession>A0A8H6TI49</accession>
<evidence type="ECO:0000256" key="1">
    <source>
        <dbReference type="ARBA" id="ARBA00004123"/>
    </source>
</evidence>
<sequence length="526" mass="56613">MSEDASKAANLDKGKACFNCRRRKVKCDARRPICTPCSRFLRGGLQDCEYTETGPTQSQVLEEKISIVQSRIHEIENPSQSRTTVGLHSPYHSRIVGMDISRAASTPPGAHYSGPSMGNPGHPVSRPPFPFTGRRFAELDSQMEPSGPASAALARNLIISFTNNVSSLGLFFLDPHLFDPLVRGDAIHPTQVASPALLDAVCLWGAHVTQAGPAESQFLAAALRSASTSISHAHTPVAILQALQAHVLLAAFLFRVGRVVEGRYHASLAVSIVMGAGMWRIRSSRAQGAGHSDAGFAAHSVDELPPAVTEIEEGERIDGFWAVVALNATWARAPSMPIAPQSFDYSLVDTPWPVDRGQYQASTAGVLPTSSTSSIIQFLTNHQHAHSANVTLPALRVQAAILYEQALRSNSANEVQLLDAVVERMKVALQHVEYGAPFGLSESSFASDAYLDAILGTLWATACEVSLAALATQPQNRSMHDAIETLLGAMEALKRQGGRVMELPLEALKARYAEILRAIDPRRRGG</sequence>
<keyword evidence="2" id="KW-0479">Metal-binding</keyword>
<keyword evidence="4" id="KW-0804">Transcription</keyword>
<protein>
    <submittedName>
        <fullName evidence="7">Zn(2)-C6 fungal-type domain-containing protein</fullName>
    </submittedName>
</protein>
<dbReference type="GO" id="GO:0005634">
    <property type="term" value="C:nucleus"/>
    <property type="evidence" value="ECO:0007669"/>
    <property type="project" value="UniProtKB-SubCell"/>
</dbReference>
<dbReference type="SMART" id="SM00066">
    <property type="entry name" value="GAL4"/>
    <property type="match status" value="1"/>
</dbReference>
<reference evidence="7" key="1">
    <citation type="submission" date="2020-05" db="EMBL/GenBank/DDBJ databases">
        <title>Mycena genomes resolve the evolution of fungal bioluminescence.</title>
        <authorList>
            <person name="Tsai I.J."/>
        </authorList>
    </citation>
    <scope>NUCLEOTIDE SEQUENCE</scope>
    <source>
        <strain evidence="7">110903Hualien_Pintung</strain>
    </source>
</reference>
<dbReference type="CDD" id="cd00067">
    <property type="entry name" value="GAL4"/>
    <property type="match status" value="1"/>
</dbReference>